<evidence type="ECO:0000259" key="8">
    <source>
        <dbReference type="Pfam" id="PF01757"/>
    </source>
</evidence>
<feature type="transmembrane region" description="Helical" evidence="7">
    <location>
        <begin position="103"/>
        <end position="123"/>
    </location>
</feature>
<keyword evidence="6 7" id="KW-0472">Membrane</keyword>
<sequence>MPSATNGAPTPPPLPSLPAARSTAVRVPWVDVAKGASIALVVLLHSTNFMVVRGFADGRWHEVNAALEPIRMPLFFLTAGLFAASTLALPWSTVLRWRLLPLIYLYLLWTALRFAFFTVFPATSGTGETSSPWNLLTALIVPHNGLWFLYALIVFTALTRLARSIAPPVQLLAATVLAVSSSRIEILSWSWDNIVSLLVFFILGIHLPTLIHLLAAASTAARAALAATGFAAVYLLHEIALGIRVVGATHLGADLTDRHRLLLGPLLVTAAAIGGSLLTYSLLTRLRQGWLFRLPA</sequence>
<keyword evidence="3" id="KW-1003">Cell membrane</keyword>
<feature type="transmembrane region" description="Helical" evidence="7">
    <location>
        <begin position="135"/>
        <end position="159"/>
    </location>
</feature>
<evidence type="ECO:0000256" key="7">
    <source>
        <dbReference type="SAM" id="Phobius"/>
    </source>
</evidence>
<dbReference type="EMBL" id="JANFQF010000017">
    <property type="protein sequence ID" value="MCQ4121295.1"/>
    <property type="molecule type" value="Genomic_DNA"/>
</dbReference>
<dbReference type="RefSeq" id="WP_255971702.1">
    <property type="nucleotide sequence ID" value="NZ_JANFQF010000017.1"/>
</dbReference>
<comment type="subcellular location">
    <subcellularLocation>
        <location evidence="1">Cell membrane</location>
        <topology evidence="1">Multi-pass membrane protein</topology>
    </subcellularLocation>
</comment>
<evidence type="ECO:0000256" key="2">
    <source>
        <dbReference type="ARBA" id="ARBA00007400"/>
    </source>
</evidence>
<feature type="transmembrane region" description="Helical" evidence="7">
    <location>
        <begin position="263"/>
        <end position="283"/>
    </location>
</feature>
<keyword evidence="5 7" id="KW-1133">Transmembrane helix</keyword>
<name>A0ABT1QGB2_9NOCA</name>
<protein>
    <recommendedName>
        <fullName evidence="8">Acyltransferase 3 domain-containing protein</fullName>
    </recommendedName>
</protein>
<dbReference type="PANTHER" id="PTHR40074:SF4">
    <property type="entry name" value="INNER MEMBRANE PROTEIN YCFT"/>
    <property type="match status" value="1"/>
</dbReference>
<feature type="transmembrane region" description="Helical" evidence="7">
    <location>
        <begin position="70"/>
        <end position="91"/>
    </location>
</feature>
<feature type="transmembrane region" description="Helical" evidence="7">
    <location>
        <begin position="197"/>
        <end position="216"/>
    </location>
</feature>
<organism evidence="9 10">
    <name type="scientific">Rhodococcus tibetensis</name>
    <dbReference type="NCBI Taxonomy" id="2965064"/>
    <lineage>
        <taxon>Bacteria</taxon>
        <taxon>Bacillati</taxon>
        <taxon>Actinomycetota</taxon>
        <taxon>Actinomycetes</taxon>
        <taxon>Mycobacteriales</taxon>
        <taxon>Nocardiaceae</taxon>
        <taxon>Rhodococcus</taxon>
    </lineage>
</organism>
<feature type="domain" description="Acyltransferase 3" evidence="8">
    <location>
        <begin position="28"/>
        <end position="252"/>
    </location>
</feature>
<evidence type="ECO:0000313" key="9">
    <source>
        <dbReference type="EMBL" id="MCQ4121295.1"/>
    </source>
</evidence>
<dbReference type="PANTHER" id="PTHR40074">
    <property type="entry name" value="O-ACETYLTRANSFERASE WECH"/>
    <property type="match status" value="1"/>
</dbReference>
<dbReference type="InterPro" id="IPR002656">
    <property type="entry name" value="Acyl_transf_3_dom"/>
</dbReference>
<accession>A0ABT1QGB2</accession>
<proteinExistence type="inferred from homology"/>
<comment type="caution">
    <text evidence="9">The sequence shown here is derived from an EMBL/GenBank/DDBJ whole genome shotgun (WGS) entry which is preliminary data.</text>
</comment>
<comment type="similarity">
    <text evidence="2">Belongs to the acyltransferase 3 family.</text>
</comment>
<keyword evidence="10" id="KW-1185">Reference proteome</keyword>
<evidence type="ECO:0000313" key="10">
    <source>
        <dbReference type="Proteomes" id="UP001524501"/>
    </source>
</evidence>
<dbReference type="Proteomes" id="UP001524501">
    <property type="component" value="Unassembled WGS sequence"/>
</dbReference>
<reference evidence="9 10" key="1">
    <citation type="submission" date="2022-07" db="EMBL/GenBank/DDBJ databases">
        <title>Degradation activity of malathion, p-nitrophenol and potential low-temperature adaptation strategy of Rhodococcus sp. FXJ9.536.</title>
        <authorList>
            <person name="Huang J."/>
            <person name="Huang Y."/>
        </authorList>
    </citation>
    <scope>NUCLEOTIDE SEQUENCE [LARGE SCALE GENOMIC DNA]</scope>
    <source>
        <strain evidence="9 10">FXJ9.536</strain>
    </source>
</reference>
<evidence type="ECO:0000256" key="6">
    <source>
        <dbReference type="ARBA" id="ARBA00023136"/>
    </source>
</evidence>
<evidence type="ECO:0000256" key="3">
    <source>
        <dbReference type="ARBA" id="ARBA00022475"/>
    </source>
</evidence>
<evidence type="ECO:0000256" key="4">
    <source>
        <dbReference type="ARBA" id="ARBA00022692"/>
    </source>
</evidence>
<evidence type="ECO:0000256" key="5">
    <source>
        <dbReference type="ARBA" id="ARBA00022989"/>
    </source>
</evidence>
<evidence type="ECO:0000256" key="1">
    <source>
        <dbReference type="ARBA" id="ARBA00004651"/>
    </source>
</evidence>
<dbReference type="Pfam" id="PF01757">
    <property type="entry name" value="Acyl_transf_3"/>
    <property type="match status" value="1"/>
</dbReference>
<keyword evidence="4 7" id="KW-0812">Transmembrane</keyword>
<gene>
    <name evidence="9" type="ORF">NOF53_19350</name>
</gene>
<feature type="transmembrane region" description="Helical" evidence="7">
    <location>
        <begin position="223"/>
        <end position="243"/>
    </location>
</feature>